<protein>
    <submittedName>
        <fullName evidence="1">Uncharacterized protein</fullName>
    </submittedName>
</protein>
<evidence type="ECO:0000313" key="3">
    <source>
        <dbReference type="Proteomes" id="UP000663848"/>
    </source>
</evidence>
<dbReference type="EMBL" id="CAJOBR010067541">
    <property type="protein sequence ID" value="CAF5088909.1"/>
    <property type="molecule type" value="Genomic_DNA"/>
</dbReference>
<organism evidence="1 3">
    <name type="scientific">Rotaria socialis</name>
    <dbReference type="NCBI Taxonomy" id="392032"/>
    <lineage>
        <taxon>Eukaryota</taxon>
        <taxon>Metazoa</taxon>
        <taxon>Spiralia</taxon>
        <taxon>Gnathifera</taxon>
        <taxon>Rotifera</taxon>
        <taxon>Eurotatoria</taxon>
        <taxon>Bdelloidea</taxon>
        <taxon>Philodinida</taxon>
        <taxon>Philodinidae</taxon>
        <taxon>Rotaria</taxon>
    </lineage>
</organism>
<dbReference type="Pfam" id="PF13000">
    <property type="entry name" value="Acatn"/>
    <property type="match status" value="1"/>
</dbReference>
<dbReference type="EMBL" id="CAJOBR010065829">
    <property type="protein sequence ID" value="CAF5083594.1"/>
    <property type="molecule type" value="Genomic_DNA"/>
</dbReference>
<proteinExistence type="predicted"/>
<evidence type="ECO:0000313" key="1">
    <source>
        <dbReference type="EMBL" id="CAF5083594.1"/>
    </source>
</evidence>
<evidence type="ECO:0000313" key="2">
    <source>
        <dbReference type="EMBL" id="CAF5088909.1"/>
    </source>
</evidence>
<dbReference type="InterPro" id="IPR024371">
    <property type="entry name" value="AcetylCoA_trans_1-like"/>
</dbReference>
<dbReference type="GO" id="GO:0016020">
    <property type="term" value="C:membrane"/>
    <property type="evidence" value="ECO:0007669"/>
    <property type="project" value="InterPro"/>
</dbReference>
<dbReference type="Proteomes" id="UP000663848">
    <property type="component" value="Unassembled WGS sequence"/>
</dbReference>
<name>A0A822DTF1_9BILA</name>
<dbReference type="GO" id="GO:0035348">
    <property type="term" value="P:acetyl-CoA transmembrane transport"/>
    <property type="evidence" value="ECO:0007669"/>
    <property type="project" value="InterPro"/>
</dbReference>
<dbReference type="GO" id="GO:0008521">
    <property type="term" value="F:acetyl-CoA transmembrane transporter activity"/>
    <property type="evidence" value="ECO:0007669"/>
    <property type="project" value="InterPro"/>
</dbReference>
<accession>A0A822DTF1</accession>
<reference evidence="1" key="1">
    <citation type="submission" date="2021-02" db="EMBL/GenBank/DDBJ databases">
        <authorList>
            <person name="Nowell W R."/>
        </authorList>
    </citation>
    <scope>NUCLEOTIDE SEQUENCE</scope>
</reference>
<feature type="non-terminal residue" evidence="1">
    <location>
        <position position="1"/>
    </location>
</feature>
<dbReference type="AlphaFoldDB" id="A0A822DTF1"/>
<gene>
    <name evidence="1" type="ORF">QYT958_LOCUS44030</name>
    <name evidence="2" type="ORF">QYT958_LOCUS44243</name>
</gene>
<comment type="caution">
    <text evidence="1">The sequence shown here is derived from an EMBL/GenBank/DDBJ whole genome shotgun (WGS) entry which is preliminary data.</text>
</comment>
<sequence length="41" mass="4453">MTLLNTLTNLGSSWVSTAVLYSADFLTWKKCTLSDGGCRTP</sequence>